<feature type="region of interest" description="Disordered" evidence="1">
    <location>
        <begin position="518"/>
        <end position="548"/>
    </location>
</feature>
<organism evidence="2">
    <name type="scientific">viral metagenome</name>
    <dbReference type="NCBI Taxonomy" id="1070528"/>
    <lineage>
        <taxon>unclassified sequences</taxon>
        <taxon>metagenomes</taxon>
        <taxon>organismal metagenomes</taxon>
    </lineage>
</organism>
<name>A0A6C0HUG5_9ZZZZ</name>
<accession>A0A6C0HUG5</accession>
<feature type="compositionally biased region" description="Polar residues" evidence="1">
    <location>
        <begin position="1525"/>
        <end position="1539"/>
    </location>
</feature>
<proteinExistence type="predicted"/>
<protein>
    <submittedName>
        <fullName evidence="2">Uncharacterized protein</fullName>
    </submittedName>
</protein>
<feature type="compositionally biased region" description="Low complexity" evidence="1">
    <location>
        <begin position="1541"/>
        <end position="1560"/>
    </location>
</feature>
<feature type="region of interest" description="Disordered" evidence="1">
    <location>
        <begin position="722"/>
        <end position="765"/>
    </location>
</feature>
<feature type="compositionally biased region" description="Polar residues" evidence="1">
    <location>
        <begin position="722"/>
        <end position="732"/>
    </location>
</feature>
<feature type="region of interest" description="Disordered" evidence="1">
    <location>
        <begin position="1507"/>
        <end position="1652"/>
    </location>
</feature>
<feature type="region of interest" description="Disordered" evidence="1">
    <location>
        <begin position="1"/>
        <end position="27"/>
    </location>
</feature>
<reference evidence="2" key="1">
    <citation type="journal article" date="2020" name="Nature">
        <title>Giant virus diversity and host interactions through global metagenomics.</title>
        <authorList>
            <person name="Schulz F."/>
            <person name="Roux S."/>
            <person name="Paez-Espino D."/>
            <person name="Jungbluth S."/>
            <person name="Walsh D.A."/>
            <person name="Denef V.J."/>
            <person name="McMahon K.D."/>
            <person name="Konstantinidis K.T."/>
            <person name="Eloe-Fadrosh E.A."/>
            <person name="Kyrpides N.C."/>
            <person name="Woyke T."/>
        </authorList>
    </citation>
    <scope>NUCLEOTIDE SEQUENCE</scope>
    <source>
        <strain evidence="2">GVMAG-M-3300023184-16</strain>
    </source>
</reference>
<feature type="compositionally biased region" description="Basic and acidic residues" evidence="1">
    <location>
        <begin position="1601"/>
        <end position="1652"/>
    </location>
</feature>
<evidence type="ECO:0000313" key="2">
    <source>
        <dbReference type="EMBL" id="QHT84040.1"/>
    </source>
</evidence>
<dbReference type="PANTHER" id="PTHR48125:SF10">
    <property type="entry name" value="OS12G0136300 PROTEIN"/>
    <property type="match status" value="1"/>
</dbReference>
<evidence type="ECO:0000256" key="1">
    <source>
        <dbReference type="SAM" id="MobiDB-lite"/>
    </source>
</evidence>
<feature type="compositionally biased region" description="Basic and acidic residues" evidence="1">
    <location>
        <begin position="1423"/>
        <end position="1444"/>
    </location>
</feature>
<dbReference type="EMBL" id="MN740015">
    <property type="protein sequence ID" value="QHT84040.1"/>
    <property type="molecule type" value="Genomic_DNA"/>
</dbReference>
<feature type="compositionally biased region" description="Polar residues" evidence="1">
    <location>
        <begin position="747"/>
        <end position="761"/>
    </location>
</feature>
<feature type="region of interest" description="Disordered" evidence="1">
    <location>
        <begin position="1423"/>
        <end position="1447"/>
    </location>
</feature>
<feature type="compositionally biased region" description="Basic and acidic residues" evidence="1">
    <location>
        <begin position="1567"/>
        <end position="1594"/>
    </location>
</feature>
<feature type="region of interest" description="Disordered" evidence="1">
    <location>
        <begin position="270"/>
        <end position="295"/>
    </location>
</feature>
<dbReference type="PANTHER" id="PTHR48125">
    <property type="entry name" value="LP07818P1"/>
    <property type="match status" value="1"/>
</dbReference>
<sequence length="1815" mass="201133">MKHTKKNRRKHGKNGKKKSNIKTLKKSRGGSNDFVAVKTYFEKISEIFKKIHNQLDNHHPIKLFIVNLCSLCDDMLFTYAGVKMPTYNTNKSGEGNIFESNNKIVKKWEKEILLFKLNKSTIAKLEFEMQLNIINAVRRQWKYIYELIYEEIFNLKKHIENIQNEGITYGGEPVEDYLITIIKEIEKYVQNEDVIAYIYESVKNTTTFCDIIMDLRPYDRKFQNITRDEYHQLMDSFKTQYGESFFKEQKENIDDCFLLNKKITADQINEFNKTPENTDDKKNDNVSGITSEDAKHPEKFGVATGTEINNQAIVPYKGENTGVAKTDSNNNIIIDGKRVVINDPILRDELKPPSNDNGANGQAIEVGALVLSDKKPTLEFSKQNMVTDSTNAPANCLSWGKTPTKDDCKDKTSKRRALLTYHPDKNTGCESASATKFNELQKLCESQQSNVTDNTLENSAYEVTTVDGLGLQQLTYDGENPTINYDVNKMKLNIPLPGQGPGPNISMVNNVQPTTSIVPYREKNPPPVTNTALTTGDNSNVPYREKNPPPVTNTALTTGDNSNVPAHVPVPTPASVPVPVTPAVPAPVPTPASVPASVPVTPAVPAPVIPIVSNKKSPNQYCIPVVGKWLKRRSPDRQYKPIKYDEFKDLMQFVEENTHDKMSGGRFSKKTQKRKRVKGGVNEISIDEIIACLEYKGIINQDDKVRFKETYQTQKQSMAPVTNIGSTTGVDNKQNKTRKNVSEPDSGMTTGDNTTVPPSDNTTVVPPAPTVVPPAPTVVPPAPTVVPPAPTVVPPAPTVVPPAPTVVPPAPTVVPPAPTVVPPAPTVVPPAPPAAGTAPGPPPNPPVVESKIAVVNSCNYEEKLKKWKTNQNTGKQKEDAGCQTQVLRYLNLISDDDYNKNIDTIAKVNLIEYMTGEYQKVPNAIPFTKKEFEFSTQDTKNILEYLKFLQANMENDTCVILQFYRYDTTRPPHSAIYSKDGSGNLVYIDPQQRFNEGKNIVQPTINPSKISEQPNQENLTKLTRAWLDQGYHKISVLLTTDAYIIQFGMNMDNTAPIWKAMFEYYTKNPIQPGSGPGPGPGANPSSGKAEGEYYIEFTKDANDKNINRLVIRKVPANNAKGYDFLVYPDPGVKQLKMTYQDVVRINQNIDELNGIQPKYDQFIPPPDKLTSQFRPEIQNLMAQNTPVKPGSTLYIGLLLHGGYYFKTSATKDDYIPYYIENIPVKSFTKATLTPFGKVAWITTSNYTGSGTHKQFLSDIRNPTILQAKIQPVAKNGIQLAANMKEIFDASVTNKNLADSSGKLPKDAVNKAEKTPLETWKTKWQGFTFDNTTNYDDVSNNNSLQTHLQNIYDATFAIIPTIIKHIPTSKESLENAKKEVDDLKTVIDQLADKNTEDAKTKIIDFSTKCKNVLTLIVTTVKDKKENNEEFPENSERSGEFLRHSTDDDEGIGRTMNIAIQTLVTSLTTEQTAILTLLQNIVEIIRKVDQTKAAELKTKIDQIISGVEKKDENTSVSKGGAGGVQGDTLQNTNTNTIIKDQSNNETTVRTTNGTANGTANGTDSQSNNETKDDKPKDGATDETKDGADSQSKDGVKQESNSQSKDETKDGADSQSKDESKDGADSQSKDGSDSQSKDDKPTDKPTDKPIDETDNETIKKLSNIATSINSIIDLVFSIQNIAVESKMDEATTKQINEILGQTTTSDKMKIINKSFSSYRTDSQMYFDTNIYIIHGNGGVLEPWAKAGNPGILNKPAGFQYAGSHTEDLLNLAHKCGYENVVMIDVCCDSCTNIPDNDIAKKMIQEIRRGILQGTIGRG</sequence>
<feature type="compositionally biased region" description="Polar residues" evidence="1">
    <location>
        <begin position="529"/>
        <end position="541"/>
    </location>
</feature>